<dbReference type="PROSITE" id="PS51257">
    <property type="entry name" value="PROKAR_LIPOPROTEIN"/>
    <property type="match status" value="1"/>
</dbReference>
<dbReference type="Proteomes" id="UP000305888">
    <property type="component" value="Plasmid pD4M1D"/>
</dbReference>
<keyword evidence="3" id="KW-0813">Transport</keyword>
<evidence type="ECO:0000256" key="9">
    <source>
        <dbReference type="ARBA" id="ARBA00023065"/>
    </source>
</evidence>
<dbReference type="GO" id="GO:0015288">
    <property type="term" value="F:porin activity"/>
    <property type="evidence" value="ECO:0007669"/>
    <property type="project" value="UniProtKB-KW"/>
</dbReference>
<keyword evidence="7" id="KW-0732">Signal</keyword>
<keyword evidence="5" id="KW-0762">Sugar transport</keyword>
<evidence type="ECO:0000256" key="1">
    <source>
        <dbReference type="ARBA" id="ARBA00004571"/>
    </source>
</evidence>
<evidence type="ECO:0000256" key="8">
    <source>
        <dbReference type="ARBA" id="ARBA00023047"/>
    </source>
</evidence>
<evidence type="ECO:0000313" key="18">
    <source>
        <dbReference type="Proteomes" id="UP000305888"/>
    </source>
</evidence>
<dbReference type="InterPro" id="IPR049712">
    <property type="entry name" value="Poly_export"/>
</dbReference>
<proteinExistence type="inferred from homology"/>
<keyword evidence="18" id="KW-1185">Reference proteome</keyword>
<geneLocation type="plasmid" evidence="18">
    <name>pd4m1d</name>
</geneLocation>
<evidence type="ECO:0000256" key="7">
    <source>
        <dbReference type="ARBA" id="ARBA00022729"/>
    </source>
</evidence>
<dbReference type="Gene3D" id="3.30.1950.10">
    <property type="entry name" value="wza like domain"/>
    <property type="match status" value="1"/>
</dbReference>
<dbReference type="InterPro" id="IPR003715">
    <property type="entry name" value="Poly_export_N"/>
</dbReference>
<keyword evidence="11" id="KW-0472">Membrane</keyword>
<dbReference type="InterPro" id="IPR054765">
    <property type="entry name" value="SLBB_dom"/>
</dbReference>
<dbReference type="GO" id="GO:0009279">
    <property type="term" value="C:cell outer membrane"/>
    <property type="evidence" value="ECO:0007669"/>
    <property type="project" value="UniProtKB-SubCell"/>
</dbReference>
<dbReference type="OrthoDB" id="7198507at2"/>
<comment type="subcellular location">
    <subcellularLocation>
        <location evidence="1">Cell outer membrane</location>
        <topology evidence="1">Multi-pass membrane protein</topology>
    </subcellularLocation>
</comment>
<feature type="domain" description="SLBB" evidence="16">
    <location>
        <begin position="175"/>
        <end position="250"/>
    </location>
</feature>
<keyword evidence="9" id="KW-0406">Ion transport</keyword>
<evidence type="ECO:0000256" key="12">
    <source>
        <dbReference type="ARBA" id="ARBA00023139"/>
    </source>
</evidence>
<dbReference type="EMBL" id="CP040822">
    <property type="protein sequence ID" value="QDL94730.1"/>
    <property type="molecule type" value="Genomic_DNA"/>
</dbReference>
<evidence type="ECO:0000259" key="16">
    <source>
        <dbReference type="Pfam" id="PF22461"/>
    </source>
</evidence>
<evidence type="ECO:0000259" key="15">
    <source>
        <dbReference type="Pfam" id="PF02563"/>
    </source>
</evidence>
<evidence type="ECO:0000256" key="13">
    <source>
        <dbReference type="ARBA" id="ARBA00023237"/>
    </source>
</evidence>
<dbReference type="RefSeq" id="WP_138578700.1">
    <property type="nucleotide sequence ID" value="NZ_CP040822.1"/>
</dbReference>
<evidence type="ECO:0000256" key="11">
    <source>
        <dbReference type="ARBA" id="ARBA00023136"/>
    </source>
</evidence>
<keyword evidence="17" id="KW-0614">Plasmid</keyword>
<dbReference type="KEGG" id="ppru:FDP22_22930"/>
<sequence length="381" mass="40910">MRRLALFLACTALTACETVPGAGPTTQAILTDSAAVRTLPGPKQAFALVTLDEPMARKVNSAFAYNMADSAPFFMDEAPPRLTIGVSDKIEIGIVSKSDSGFIDFTQSSVAPLSTTQLPLQEVGTDGRVQVPPLGRVQAAGLTVQQFENRLISQLSQVLVEPSVVVRVADRASARAAVIGQVAQPGRFALDQEDLRLVDLVSLAGGPLKQSSDLTLSLTRNGTSYAIPFDTAITSPVYNVRVFPGDVIQVQDVRHRFVVLGGVAQNGEYEFARPELSLAAAMGQARGMNNRQADRRGVFLYRRTPVSVLADLGADVSSFTTPVVPTIYQFDFSNPTTLFAAQVFDMKDEDVIFVSDAFLEEVDKVLSLVTSIDPTPIDISP</sequence>
<evidence type="ECO:0000313" key="17">
    <source>
        <dbReference type="EMBL" id="QDL94730.1"/>
    </source>
</evidence>
<evidence type="ECO:0000256" key="4">
    <source>
        <dbReference type="ARBA" id="ARBA00022452"/>
    </source>
</evidence>
<gene>
    <name evidence="17" type="ORF">FDP22_22930</name>
</gene>
<accession>A0A5B8G404</accession>
<dbReference type="GO" id="GO:0015159">
    <property type="term" value="F:polysaccharide transmembrane transporter activity"/>
    <property type="evidence" value="ECO:0007669"/>
    <property type="project" value="InterPro"/>
</dbReference>
<protein>
    <submittedName>
        <fullName evidence="17">Polysaccharide export protein</fullName>
    </submittedName>
</protein>
<comment type="similarity">
    <text evidence="2">Belongs to the BexD/CtrA/VexA family.</text>
</comment>
<dbReference type="Pfam" id="PF02563">
    <property type="entry name" value="Poly_export"/>
    <property type="match status" value="1"/>
</dbReference>
<reference evidence="17 18" key="1">
    <citation type="submission" date="2019-06" db="EMBL/GenBank/DDBJ databases">
        <title>Genome sequence of Rhodobacteraceae bacterium D4M1.</title>
        <authorList>
            <person name="Cao J."/>
        </authorList>
    </citation>
    <scope>NUCLEOTIDE SEQUENCE [LARGE SCALE GENOMIC DNA]</scope>
    <source>
        <strain evidence="17 18">D4M1</strain>
        <plasmid evidence="18">pd4m1d</plasmid>
    </source>
</reference>
<dbReference type="PANTHER" id="PTHR33619">
    <property type="entry name" value="POLYSACCHARIDE EXPORT PROTEIN GFCE-RELATED"/>
    <property type="match status" value="1"/>
</dbReference>
<keyword evidence="4" id="KW-1134">Transmembrane beta strand</keyword>
<evidence type="ECO:0000256" key="6">
    <source>
        <dbReference type="ARBA" id="ARBA00022692"/>
    </source>
</evidence>
<dbReference type="GO" id="GO:0006811">
    <property type="term" value="P:monoatomic ion transport"/>
    <property type="evidence" value="ECO:0007669"/>
    <property type="project" value="UniProtKB-KW"/>
</dbReference>
<keyword evidence="14" id="KW-0449">Lipoprotein</keyword>
<feature type="domain" description="Polysaccharide export protein N-terminal" evidence="15">
    <location>
        <begin position="78"/>
        <end position="168"/>
    </location>
</feature>
<evidence type="ECO:0000256" key="14">
    <source>
        <dbReference type="ARBA" id="ARBA00023288"/>
    </source>
</evidence>
<dbReference type="GO" id="GO:0046930">
    <property type="term" value="C:pore complex"/>
    <property type="evidence" value="ECO:0007669"/>
    <property type="project" value="UniProtKB-KW"/>
</dbReference>
<keyword evidence="10" id="KW-0626">Porin</keyword>
<keyword evidence="12" id="KW-0564">Palmitate</keyword>
<evidence type="ECO:0000256" key="5">
    <source>
        <dbReference type="ARBA" id="ARBA00022597"/>
    </source>
</evidence>
<name>A0A5B8G404_9RHOB</name>
<dbReference type="Pfam" id="PF22461">
    <property type="entry name" value="SLBB_2"/>
    <property type="match status" value="2"/>
</dbReference>
<dbReference type="PANTHER" id="PTHR33619:SF3">
    <property type="entry name" value="POLYSACCHARIDE EXPORT PROTEIN GFCE-RELATED"/>
    <property type="match status" value="1"/>
</dbReference>
<evidence type="ECO:0000256" key="3">
    <source>
        <dbReference type="ARBA" id="ARBA00022448"/>
    </source>
</evidence>
<evidence type="ECO:0000256" key="2">
    <source>
        <dbReference type="ARBA" id="ARBA00009450"/>
    </source>
</evidence>
<organism evidence="17 18">
    <name type="scientific">Paroceanicella profunda</name>
    <dbReference type="NCBI Taxonomy" id="2579971"/>
    <lineage>
        <taxon>Bacteria</taxon>
        <taxon>Pseudomonadati</taxon>
        <taxon>Pseudomonadota</taxon>
        <taxon>Alphaproteobacteria</taxon>
        <taxon>Rhodobacterales</taxon>
        <taxon>Paracoccaceae</taxon>
        <taxon>Paroceanicella</taxon>
    </lineage>
</organism>
<keyword evidence="13" id="KW-0998">Cell outer membrane</keyword>
<dbReference type="Gene3D" id="3.10.560.10">
    <property type="entry name" value="Outer membrane lipoprotein wza domain like"/>
    <property type="match status" value="2"/>
</dbReference>
<evidence type="ECO:0000256" key="10">
    <source>
        <dbReference type="ARBA" id="ARBA00023114"/>
    </source>
</evidence>
<keyword evidence="6" id="KW-0812">Transmembrane</keyword>
<keyword evidence="8" id="KW-0625">Polysaccharide transport</keyword>
<dbReference type="AlphaFoldDB" id="A0A5B8G404"/>
<feature type="domain" description="SLBB" evidence="16">
    <location>
        <begin position="256"/>
        <end position="354"/>
    </location>
</feature>